<name>A0A212K191_9BACT</name>
<feature type="domain" description="HTH LytTR-type" evidence="1">
    <location>
        <begin position="11"/>
        <end position="117"/>
    </location>
</feature>
<protein>
    <recommendedName>
        <fullName evidence="1">HTH LytTR-type domain-containing protein</fullName>
    </recommendedName>
</protein>
<evidence type="ECO:0000313" key="2">
    <source>
        <dbReference type="EMBL" id="SBW05471.1"/>
    </source>
</evidence>
<accession>A0A212K191</accession>
<dbReference type="Gene3D" id="2.40.50.1020">
    <property type="entry name" value="LytTr DNA-binding domain"/>
    <property type="match status" value="1"/>
</dbReference>
<sequence>MQTYLVLANSNDLVRVSPERIAYISSDGNYSTMVLVNKEEHLFTFNLGTFEKVIEQQLDDDAGTFIRLGKSLIINAQYIYYVNVSKQQIILSDISFPHKFALSASKEALKALKTVLENSIKNGRTEE</sequence>
<dbReference type="InterPro" id="IPR007492">
    <property type="entry name" value="LytTR_DNA-bd_dom"/>
</dbReference>
<organism evidence="2">
    <name type="scientific">uncultured Dysgonomonas sp</name>
    <dbReference type="NCBI Taxonomy" id="206096"/>
    <lineage>
        <taxon>Bacteria</taxon>
        <taxon>Pseudomonadati</taxon>
        <taxon>Bacteroidota</taxon>
        <taxon>Bacteroidia</taxon>
        <taxon>Bacteroidales</taxon>
        <taxon>Dysgonomonadaceae</taxon>
        <taxon>Dysgonomonas</taxon>
        <taxon>environmental samples</taxon>
    </lineage>
</organism>
<dbReference type="AlphaFoldDB" id="A0A212K191"/>
<proteinExistence type="predicted"/>
<dbReference type="RefSeq" id="WP_296943505.1">
    <property type="nucleotide sequence ID" value="NZ_LT599032.1"/>
</dbReference>
<reference evidence="2" key="1">
    <citation type="submission" date="2016-04" db="EMBL/GenBank/DDBJ databases">
        <authorList>
            <person name="Evans L.H."/>
            <person name="Alamgir A."/>
            <person name="Owens N."/>
            <person name="Weber N.D."/>
            <person name="Virtaneva K."/>
            <person name="Barbian K."/>
            <person name="Babar A."/>
            <person name="Rosenke K."/>
        </authorList>
    </citation>
    <scope>NUCLEOTIDE SEQUENCE</scope>
    <source>
        <strain evidence="2">86-1</strain>
    </source>
</reference>
<dbReference type="SMART" id="SM00850">
    <property type="entry name" value="LytTR"/>
    <property type="match status" value="1"/>
</dbReference>
<dbReference type="EMBL" id="FLUM01000003">
    <property type="protein sequence ID" value="SBW05471.1"/>
    <property type="molecule type" value="Genomic_DNA"/>
</dbReference>
<evidence type="ECO:0000259" key="1">
    <source>
        <dbReference type="SMART" id="SM00850"/>
    </source>
</evidence>
<dbReference type="Pfam" id="PF04397">
    <property type="entry name" value="LytTR"/>
    <property type="match status" value="1"/>
</dbReference>
<dbReference type="GO" id="GO:0003677">
    <property type="term" value="F:DNA binding"/>
    <property type="evidence" value="ECO:0007669"/>
    <property type="project" value="InterPro"/>
</dbReference>
<gene>
    <name evidence="2" type="ORF">KL86DYS1_31122</name>
</gene>